<name>A0A6J7G618_9ZZZZ</name>
<dbReference type="Pfam" id="PF13439">
    <property type="entry name" value="Glyco_transf_4"/>
    <property type="match status" value="1"/>
</dbReference>
<dbReference type="AlphaFoldDB" id="A0A6J7G618"/>
<evidence type="ECO:0000313" key="7">
    <source>
        <dbReference type="EMBL" id="CAB5021830.1"/>
    </source>
</evidence>
<dbReference type="Gene3D" id="3.40.50.2000">
    <property type="entry name" value="Glycogen Phosphorylase B"/>
    <property type="match status" value="2"/>
</dbReference>
<evidence type="ECO:0000313" key="4">
    <source>
        <dbReference type="EMBL" id="CAB4715126.1"/>
    </source>
</evidence>
<dbReference type="Pfam" id="PF00534">
    <property type="entry name" value="Glycos_transf_1"/>
    <property type="match status" value="1"/>
</dbReference>
<accession>A0A6J7G618</accession>
<evidence type="ECO:0000259" key="2">
    <source>
        <dbReference type="Pfam" id="PF00534"/>
    </source>
</evidence>
<organism evidence="5">
    <name type="scientific">freshwater metagenome</name>
    <dbReference type="NCBI Taxonomy" id="449393"/>
    <lineage>
        <taxon>unclassified sequences</taxon>
        <taxon>metagenomes</taxon>
        <taxon>ecological metagenomes</taxon>
    </lineage>
</organism>
<protein>
    <submittedName>
        <fullName evidence="5">Unannotated protein</fullName>
    </submittedName>
</protein>
<dbReference type="EMBL" id="CAFBMM010000017">
    <property type="protein sequence ID" value="CAB4902194.1"/>
    <property type="molecule type" value="Genomic_DNA"/>
</dbReference>
<evidence type="ECO:0000259" key="3">
    <source>
        <dbReference type="Pfam" id="PF13439"/>
    </source>
</evidence>
<dbReference type="PANTHER" id="PTHR46401">
    <property type="entry name" value="GLYCOSYLTRANSFERASE WBBK-RELATED"/>
    <property type="match status" value="1"/>
</dbReference>
<dbReference type="SUPFAM" id="SSF53756">
    <property type="entry name" value="UDP-Glycosyltransferase/glycogen phosphorylase"/>
    <property type="match status" value="1"/>
</dbReference>
<feature type="domain" description="Glycosyltransferase subfamily 4-like N-terminal" evidence="3">
    <location>
        <begin position="16"/>
        <end position="175"/>
    </location>
</feature>
<evidence type="ECO:0000313" key="5">
    <source>
        <dbReference type="EMBL" id="CAB4902194.1"/>
    </source>
</evidence>
<keyword evidence="1" id="KW-0808">Transferase</keyword>
<evidence type="ECO:0000256" key="1">
    <source>
        <dbReference type="ARBA" id="ARBA00022679"/>
    </source>
</evidence>
<dbReference type="CDD" id="cd03801">
    <property type="entry name" value="GT4_PimA-like"/>
    <property type="match status" value="1"/>
</dbReference>
<evidence type="ECO:0000313" key="6">
    <source>
        <dbReference type="EMBL" id="CAB4985088.1"/>
    </source>
</evidence>
<sequence>MKIAVIGPLTMPTVQGGMSRHCIEIYSRIAANGHDVTIMCGNAEAENFRGVRLQRVGMIKKGRWDRLSYGLTASLAAARGDFDVVHYHSFASSGFCFLPHLLHPKNHQRVVATIHRLEWQDEKWGRTVRALLRTNERITMNNADALIAVSKNLAASGAQRFPKAAPIHYIANGISPIAEVGTEVLSDFGITPNRYVLIVGRIVPEKGIHLAFDAFDQLRASNRDQNYQLVVVGAARDGENEYVKSLRVRADASESNIKMLGTQTGDTLAALFRGASIFCSPSFHEGQPLALLEAMSVGIPVVASDIVAHRELMVEAGVLTAVGDVNQLATALGELIFDPNEASRIGARGRAFITESGDFDWDRSAQETERILIP</sequence>
<dbReference type="InterPro" id="IPR001296">
    <property type="entry name" value="Glyco_trans_1"/>
</dbReference>
<dbReference type="EMBL" id="CAFBPQ010000016">
    <property type="protein sequence ID" value="CAB5021830.1"/>
    <property type="molecule type" value="Genomic_DNA"/>
</dbReference>
<dbReference type="PANTHER" id="PTHR46401:SF2">
    <property type="entry name" value="GLYCOSYLTRANSFERASE WBBK-RELATED"/>
    <property type="match status" value="1"/>
</dbReference>
<dbReference type="EMBL" id="CAEZYK010000007">
    <property type="protein sequence ID" value="CAB4715126.1"/>
    <property type="molecule type" value="Genomic_DNA"/>
</dbReference>
<dbReference type="GO" id="GO:0009103">
    <property type="term" value="P:lipopolysaccharide biosynthetic process"/>
    <property type="evidence" value="ECO:0007669"/>
    <property type="project" value="TreeGrafter"/>
</dbReference>
<reference evidence="5" key="1">
    <citation type="submission" date="2020-05" db="EMBL/GenBank/DDBJ databases">
        <authorList>
            <person name="Chiriac C."/>
            <person name="Salcher M."/>
            <person name="Ghai R."/>
            <person name="Kavagutti S V."/>
        </authorList>
    </citation>
    <scope>NUCLEOTIDE SEQUENCE</scope>
</reference>
<gene>
    <name evidence="4" type="ORF">UFOPK2683_00228</name>
    <name evidence="5" type="ORF">UFOPK3605_00545</name>
    <name evidence="6" type="ORF">UFOPK3897_01363</name>
    <name evidence="7" type="ORF">UFOPK4121_00711</name>
</gene>
<feature type="domain" description="Glycosyl transferase family 1" evidence="2">
    <location>
        <begin position="193"/>
        <end position="350"/>
    </location>
</feature>
<dbReference type="EMBL" id="CAFBOF010000041">
    <property type="protein sequence ID" value="CAB4985088.1"/>
    <property type="molecule type" value="Genomic_DNA"/>
</dbReference>
<dbReference type="GO" id="GO:0016757">
    <property type="term" value="F:glycosyltransferase activity"/>
    <property type="evidence" value="ECO:0007669"/>
    <property type="project" value="InterPro"/>
</dbReference>
<proteinExistence type="predicted"/>
<dbReference type="InterPro" id="IPR028098">
    <property type="entry name" value="Glyco_trans_4-like_N"/>
</dbReference>